<accession>A0ABP9SS71</accession>
<reference evidence="3" key="1">
    <citation type="journal article" date="2019" name="Int. J. Syst. Evol. Microbiol.">
        <title>The Global Catalogue of Microorganisms (GCM) 10K type strain sequencing project: providing services to taxonomists for standard genome sequencing and annotation.</title>
        <authorList>
            <consortium name="The Broad Institute Genomics Platform"/>
            <consortium name="The Broad Institute Genome Sequencing Center for Infectious Disease"/>
            <person name="Wu L."/>
            <person name="Ma J."/>
        </authorList>
    </citation>
    <scope>NUCLEOTIDE SEQUENCE [LARGE SCALE GENOMIC DNA]</scope>
    <source>
        <strain evidence="3">JCM 18514</strain>
    </source>
</reference>
<keyword evidence="1" id="KW-1133">Transmembrane helix</keyword>
<evidence type="ECO:0000256" key="1">
    <source>
        <dbReference type="SAM" id="Phobius"/>
    </source>
</evidence>
<protein>
    <recommendedName>
        <fullName evidence="4">Peptidase M56 family protein</fullName>
    </recommendedName>
</protein>
<gene>
    <name evidence="2" type="ORF">GCM10023346_42630</name>
</gene>
<organism evidence="2 3">
    <name type="scientific">Arthrobacter gyeryongensis</name>
    <dbReference type="NCBI Taxonomy" id="1650592"/>
    <lineage>
        <taxon>Bacteria</taxon>
        <taxon>Bacillati</taxon>
        <taxon>Actinomycetota</taxon>
        <taxon>Actinomycetes</taxon>
        <taxon>Micrococcales</taxon>
        <taxon>Micrococcaceae</taxon>
        <taxon>Arthrobacter</taxon>
    </lineage>
</organism>
<dbReference type="Proteomes" id="UP001500200">
    <property type="component" value="Unassembled WGS sequence"/>
</dbReference>
<name>A0ABP9SS71_9MICC</name>
<sequence length="256" mass="26508">MNGLPLDEAFSKALRAELVCRAQTASPVRSRKRTRRLWIGGVALAGAGVLGGVGAAAAGFLTIPGGDRITTLAPAVTETHTGTASVTLGVPPVGANAVGLELTCLTPGRFEYDDGASSTCTAPDVGTSASWSGYTIKLLPGQRSVTIKTDPANSWRLTAKYIKREATAWGVNLGGNTLGAENQNGSPDLVAVMASNGQSGYAYKTDLDEADGTAAMKTFKSPEDALAWQAARRGKSFAVPVYESDGKTIIGEFVIK</sequence>
<keyword evidence="1" id="KW-0812">Transmembrane</keyword>
<dbReference type="EMBL" id="BAABKK010000032">
    <property type="protein sequence ID" value="GAA5200471.1"/>
    <property type="molecule type" value="Genomic_DNA"/>
</dbReference>
<keyword evidence="3" id="KW-1185">Reference proteome</keyword>
<comment type="caution">
    <text evidence="2">The sequence shown here is derived from an EMBL/GenBank/DDBJ whole genome shotgun (WGS) entry which is preliminary data.</text>
</comment>
<proteinExistence type="predicted"/>
<evidence type="ECO:0000313" key="3">
    <source>
        <dbReference type="Proteomes" id="UP001500200"/>
    </source>
</evidence>
<evidence type="ECO:0008006" key="4">
    <source>
        <dbReference type="Google" id="ProtNLM"/>
    </source>
</evidence>
<keyword evidence="1" id="KW-0472">Membrane</keyword>
<feature type="transmembrane region" description="Helical" evidence="1">
    <location>
        <begin position="37"/>
        <end position="61"/>
    </location>
</feature>
<evidence type="ECO:0000313" key="2">
    <source>
        <dbReference type="EMBL" id="GAA5200471.1"/>
    </source>
</evidence>
<dbReference type="RefSeq" id="WP_345452490.1">
    <property type="nucleotide sequence ID" value="NZ_BAABKK010000032.1"/>
</dbReference>